<dbReference type="CDD" id="cd22835">
    <property type="entry name" value="Gal_Rha_Lectin_SML_rpt2"/>
    <property type="match status" value="1"/>
</dbReference>
<dbReference type="OMA" id="EVAYACQ"/>
<dbReference type="GeneID" id="108233068"/>
<feature type="chain" id="PRO_5018773539" evidence="4">
    <location>
        <begin position="20"/>
        <end position="225"/>
    </location>
</feature>
<keyword evidence="4" id="KW-0732">Signal</keyword>
<keyword evidence="1" id="KW-0348">Hemagglutinin</keyword>
<reference evidence="6" key="1">
    <citation type="submission" date="2025-08" db="UniProtKB">
        <authorList>
            <consortium name="Ensembl"/>
        </authorList>
    </citation>
    <scope>IDENTIFICATION</scope>
</reference>
<dbReference type="KEGG" id="kmr:108233068"/>
<feature type="signal peptide" evidence="4">
    <location>
        <begin position="1"/>
        <end position="19"/>
    </location>
</feature>
<dbReference type="PANTHER" id="PTHR46780">
    <property type="entry name" value="PROTEIN EVA-1"/>
    <property type="match status" value="1"/>
</dbReference>
<dbReference type="Pfam" id="PF02140">
    <property type="entry name" value="SUEL_Lectin"/>
    <property type="match status" value="2"/>
</dbReference>
<name>A0A3Q3ERW1_KRYMA</name>
<accession>A0A3Q3ERW1</accession>
<evidence type="ECO:0000259" key="5">
    <source>
        <dbReference type="PROSITE" id="PS50228"/>
    </source>
</evidence>
<proteinExistence type="predicted"/>
<dbReference type="InterPro" id="IPR000922">
    <property type="entry name" value="Lectin_gal-bd_dom"/>
</dbReference>
<dbReference type="RefSeq" id="XP_017266736.1">
    <property type="nucleotide sequence ID" value="XM_017411247.3"/>
</dbReference>
<protein>
    <submittedName>
        <fullName evidence="6">L-rhamnose-binding lectin SML-like</fullName>
    </submittedName>
</protein>
<dbReference type="GeneTree" id="ENSGT00940000154285"/>
<keyword evidence="3" id="KW-0677">Repeat</keyword>
<evidence type="ECO:0000256" key="1">
    <source>
        <dbReference type="ARBA" id="ARBA00022546"/>
    </source>
</evidence>
<keyword evidence="2" id="KW-0430">Lectin</keyword>
<dbReference type="PROSITE" id="PS50228">
    <property type="entry name" value="SUEL_LECTIN"/>
    <property type="match status" value="2"/>
</dbReference>
<dbReference type="CDD" id="cd22833">
    <property type="entry name" value="Gal_Rha_Lectin_CSL1-2_RBL_SML_rpt1"/>
    <property type="match status" value="1"/>
</dbReference>
<evidence type="ECO:0000256" key="2">
    <source>
        <dbReference type="ARBA" id="ARBA00022734"/>
    </source>
</evidence>
<dbReference type="InterPro" id="IPR043159">
    <property type="entry name" value="Lectin_gal-bd_sf"/>
</dbReference>
<keyword evidence="7" id="KW-1185">Reference proteome</keyword>
<sequence>MLFFSSTLLLAASCLLVHAGSPTETVTTCENDIVHRLSCDSGEVISVQNSMYGRADSVTCIEGRPQSQISNTNCALVGVADVVKKRCNGKKVCELSSNILGSDPCRGTAKYLQTTYTCLPAVHRKTCEHSLAHLQCAEGLVISVYGADYGRRDKSTCSFGRPNDQLQNTVCSSPTSKVAESCQGKNSCVIKASNSVFGDPCQGTFKYLEVAYACQYPQDALNQSV</sequence>
<reference evidence="6" key="2">
    <citation type="submission" date="2025-09" db="UniProtKB">
        <authorList>
            <consortium name="Ensembl"/>
        </authorList>
    </citation>
    <scope>IDENTIFICATION</scope>
</reference>
<feature type="domain" description="SUEL-type lectin" evidence="5">
    <location>
        <begin position="126"/>
        <end position="215"/>
    </location>
</feature>
<evidence type="ECO:0000313" key="6">
    <source>
        <dbReference type="Ensembl" id="ENSKMAP00000004502.1"/>
    </source>
</evidence>
<dbReference type="Ensembl" id="ENSKMAT00000004587.1">
    <property type="protein sequence ID" value="ENSKMAP00000004502.1"/>
    <property type="gene ID" value="ENSKMAG00000003438.1"/>
</dbReference>
<dbReference type="GO" id="GO:0030246">
    <property type="term" value="F:carbohydrate binding"/>
    <property type="evidence" value="ECO:0007669"/>
    <property type="project" value="UniProtKB-KW"/>
</dbReference>
<dbReference type="Proteomes" id="UP000264800">
    <property type="component" value="Unplaced"/>
</dbReference>
<dbReference type="AlphaFoldDB" id="A0A3Q3ERW1"/>
<dbReference type="Gene3D" id="2.60.120.740">
    <property type="match status" value="2"/>
</dbReference>
<organism evidence="6 7">
    <name type="scientific">Kryptolebias marmoratus</name>
    <name type="common">Mangrove killifish</name>
    <name type="synonym">Rivulus marmoratus</name>
    <dbReference type="NCBI Taxonomy" id="37003"/>
    <lineage>
        <taxon>Eukaryota</taxon>
        <taxon>Metazoa</taxon>
        <taxon>Chordata</taxon>
        <taxon>Craniata</taxon>
        <taxon>Vertebrata</taxon>
        <taxon>Euteleostomi</taxon>
        <taxon>Actinopterygii</taxon>
        <taxon>Neopterygii</taxon>
        <taxon>Teleostei</taxon>
        <taxon>Neoteleostei</taxon>
        <taxon>Acanthomorphata</taxon>
        <taxon>Ovalentaria</taxon>
        <taxon>Atherinomorphae</taxon>
        <taxon>Cyprinodontiformes</taxon>
        <taxon>Rivulidae</taxon>
        <taxon>Kryptolebias</taxon>
    </lineage>
</organism>
<evidence type="ECO:0000256" key="4">
    <source>
        <dbReference type="SAM" id="SignalP"/>
    </source>
</evidence>
<dbReference type="OrthoDB" id="1100386at2759"/>
<evidence type="ECO:0000313" key="7">
    <source>
        <dbReference type="Proteomes" id="UP000264800"/>
    </source>
</evidence>
<evidence type="ECO:0000256" key="3">
    <source>
        <dbReference type="ARBA" id="ARBA00022737"/>
    </source>
</evidence>
<feature type="domain" description="SUEL-type lectin" evidence="5">
    <location>
        <begin position="37"/>
        <end position="119"/>
    </location>
</feature>
<dbReference type="FunFam" id="2.60.120.740:FF:000003">
    <property type="entry name" value="Protein eva-1 homolog C"/>
    <property type="match status" value="1"/>
</dbReference>